<dbReference type="PANTHER" id="PTHR30477:SF0">
    <property type="entry name" value="METAL TRANSPORT SYSTEM MEMBRANE PROTEIN TM_0125-RELATED"/>
    <property type="match status" value="1"/>
</dbReference>
<dbReference type="Proteomes" id="UP000831562">
    <property type="component" value="Chromosome"/>
</dbReference>
<dbReference type="RefSeq" id="WP_035427920.1">
    <property type="nucleotide sequence ID" value="NZ_CAUQBC010000001.1"/>
</dbReference>
<evidence type="ECO:0000256" key="2">
    <source>
        <dbReference type="ARBA" id="ARBA00008034"/>
    </source>
</evidence>
<feature type="transmembrane region" description="Helical" evidence="7">
    <location>
        <begin position="191"/>
        <end position="207"/>
    </location>
</feature>
<keyword evidence="6" id="KW-0813">Transport</keyword>
<keyword evidence="4 7" id="KW-1133">Transmembrane helix</keyword>
<dbReference type="GO" id="GO:0043190">
    <property type="term" value="C:ATP-binding cassette (ABC) transporter complex"/>
    <property type="evidence" value="ECO:0007669"/>
    <property type="project" value="InterPro"/>
</dbReference>
<feature type="transmembrane region" description="Helical" evidence="7">
    <location>
        <begin position="85"/>
        <end position="106"/>
    </location>
</feature>
<dbReference type="PANTHER" id="PTHR30477">
    <property type="entry name" value="ABC-TRANSPORTER METAL-BINDING PROTEIN"/>
    <property type="match status" value="1"/>
</dbReference>
<evidence type="ECO:0000256" key="7">
    <source>
        <dbReference type="SAM" id="Phobius"/>
    </source>
</evidence>
<dbReference type="SUPFAM" id="SSF81345">
    <property type="entry name" value="ABC transporter involved in vitamin B12 uptake, BtuC"/>
    <property type="match status" value="1"/>
</dbReference>
<dbReference type="GO" id="GO:0010043">
    <property type="term" value="P:response to zinc ion"/>
    <property type="evidence" value="ECO:0007669"/>
    <property type="project" value="TreeGrafter"/>
</dbReference>
<proteinExistence type="inferred from homology"/>
<dbReference type="Proteomes" id="UP000772566">
    <property type="component" value="Unassembled WGS sequence"/>
</dbReference>
<name>A0A930YQF4_9ACTN</name>
<feature type="transmembrane region" description="Helical" evidence="7">
    <location>
        <begin position="126"/>
        <end position="145"/>
    </location>
</feature>
<evidence type="ECO:0000256" key="5">
    <source>
        <dbReference type="ARBA" id="ARBA00023136"/>
    </source>
</evidence>
<feature type="transmembrane region" description="Helical" evidence="7">
    <location>
        <begin position="50"/>
        <end position="73"/>
    </location>
</feature>
<accession>A0A930YQF4</accession>
<dbReference type="GO" id="GO:0055085">
    <property type="term" value="P:transmembrane transport"/>
    <property type="evidence" value="ECO:0007669"/>
    <property type="project" value="InterPro"/>
</dbReference>
<feature type="transmembrane region" description="Helical" evidence="7">
    <location>
        <begin position="240"/>
        <end position="258"/>
    </location>
</feature>
<dbReference type="Pfam" id="PF00950">
    <property type="entry name" value="ABC-3"/>
    <property type="match status" value="1"/>
</dbReference>
<gene>
    <name evidence="8" type="ORF">HXK23_01115</name>
    <name evidence="9" type="ORF">M3I19_05920</name>
</gene>
<dbReference type="EMBL" id="JABZGT010000030">
    <property type="protein sequence ID" value="MBF4808819.1"/>
    <property type="molecule type" value="Genomic_DNA"/>
</dbReference>
<evidence type="ECO:0000313" key="10">
    <source>
        <dbReference type="Proteomes" id="UP000772566"/>
    </source>
</evidence>
<organism evidence="8 10">
    <name type="scientific">Lancefieldella parvula</name>
    <dbReference type="NCBI Taxonomy" id="1382"/>
    <lineage>
        <taxon>Bacteria</taxon>
        <taxon>Bacillati</taxon>
        <taxon>Actinomycetota</taxon>
        <taxon>Coriobacteriia</taxon>
        <taxon>Coriobacteriales</taxon>
        <taxon>Atopobiaceae</taxon>
        <taxon>Lancefieldella</taxon>
    </lineage>
</organism>
<feature type="transmembrane region" description="Helical" evidence="7">
    <location>
        <begin position="12"/>
        <end position="30"/>
    </location>
</feature>
<comment type="similarity">
    <text evidence="2 6">Belongs to the ABC-3 integral membrane protein family.</text>
</comment>
<reference evidence="9" key="2">
    <citation type="submission" date="2022-05" db="EMBL/GenBank/DDBJ databases">
        <title>Using nanopore sequencing to obtain complete genomes from saliva samples.</title>
        <authorList>
            <person name="Baker J.L."/>
        </authorList>
    </citation>
    <scope>NUCLEOTIDE SEQUENCE</scope>
    <source>
        <strain evidence="9">JCVI-JB-Lp32</strain>
    </source>
</reference>
<keyword evidence="3 6" id="KW-0812">Transmembrane</keyword>
<evidence type="ECO:0000256" key="1">
    <source>
        <dbReference type="ARBA" id="ARBA00004141"/>
    </source>
</evidence>
<dbReference type="InterPro" id="IPR037294">
    <property type="entry name" value="ABC_BtuC-like"/>
</dbReference>
<dbReference type="Gene3D" id="1.10.3470.10">
    <property type="entry name" value="ABC transporter involved in vitamin B12 uptake, BtuC"/>
    <property type="match status" value="1"/>
</dbReference>
<evidence type="ECO:0000256" key="3">
    <source>
        <dbReference type="ARBA" id="ARBA00022692"/>
    </source>
</evidence>
<protein>
    <submittedName>
        <fullName evidence="8">Metal ABC transporter permease</fullName>
    </submittedName>
</protein>
<feature type="transmembrane region" description="Helical" evidence="7">
    <location>
        <begin position="214"/>
        <end position="234"/>
    </location>
</feature>
<evidence type="ECO:0000313" key="9">
    <source>
        <dbReference type="EMBL" id="UQF77819.1"/>
    </source>
</evidence>
<evidence type="ECO:0000313" key="8">
    <source>
        <dbReference type="EMBL" id="MBF4808819.1"/>
    </source>
</evidence>
<evidence type="ECO:0000256" key="6">
    <source>
        <dbReference type="RuleBase" id="RU003943"/>
    </source>
</evidence>
<dbReference type="InterPro" id="IPR001626">
    <property type="entry name" value="ABC_TroCD"/>
</dbReference>
<dbReference type="EMBL" id="CP097092">
    <property type="protein sequence ID" value="UQF77819.1"/>
    <property type="molecule type" value="Genomic_DNA"/>
</dbReference>
<reference evidence="8" key="1">
    <citation type="submission" date="2020-04" db="EMBL/GenBank/DDBJ databases">
        <title>Deep metagenomics examines the oral microbiome during advanced dental caries in children, revealing novel taxa and co-occurrences with host molecules.</title>
        <authorList>
            <person name="Baker J.L."/>
            <person name="Morton J.T."/>
            <person name="Dinis M."/>
            <person name="Alvarez R."/>
            <person name="Tran N.C."/>
            <person name="Knight R."/>
            <person name="Edlund A."/>
        </authorList>
    </citation>
    <scope>NUCLEOTIDE SEQUENCE</scope>
    <source>
        <strain evidence="8">JCVI_22A_bin.2</strain>
    </source>
</reference>
<keyword evidence="5 7" id="KW-0472">Membrane</keyword>
<sequence>MFEYVFMQRGILVGILLGAIIPLVGVTVVLKRLSMIGDALSHTSLAGVAGGMIAGINPVAGAIAACLGGALCVEGVRRHFKDQSELAVAIVMAAGIGLAGVLSGFVPNSSSFNSFMFGSILTVSEQEVQMIVVISVLAVAFCFFLRKELFLMSFDERHARCVGVPVSLINFGFVIAVALVVAVAARTVGSLIVSSMMVVPVACALQISRSWKQCCLYASTVGMLTSLGGLVVSYELGLKPGGTIVLLAVVTLLFIFLVKRVVLLLKTRTV</sequence>
<feature type="transmembrane region" description="Helical" evidence="7">
    <location>
        <begin position="166"/>
        <end position="185"/>
    </location>
</feature>
<dbReference type="AlphaFoldDB" id="A0A930YQF4"/>
<evidence type="ECO:0000256" key="4">
    <source>
        <dbReference type="ARBA" id="ARBA00022989"/>
    </source>
</evidence>
<comment type="subcellular location">
    <subcellularLocation>
        <location evidence="6">Cell membrane</location>
        <topology evidence="6">Multi-pass membrane protein</topology>
    </subcellularLocation>
    <subcellularLocation>
        <location evidence="1">Membrane</location>
        <topology evidence="1">Multi-pass membrane protein</topology>
    </subcellularLocation>
</comment>